<keyword evidence="2" id="KW-1185">Reference proteome</keyword>
<name>A0ABD1UAI2_9LAMI</name>
<proteinExistence type="predicted"/>
<comment type="caution">
    <text evidence="1">The sequence shown here is derived from an EMBL/GenBank/DDBJ whole genome shotgun (WGS) entry which is preliminary data.</text>
</comment>
<dbReference type="Proteomes" id="UP001604277">
    <property type="component" value="Unassembled WGS sequence"/>
</dbReference>
<accession>A0ABD1UAI2</accession>
<organism evidence="1 2">
    <name type="scientific">Forsythia ovata</name>
    <dbReference type="NCBI Taxonomy" id="205694"/>
    <lineage>
        <taxon>Eukaryota</taxon>
        <taxon>Viridiplantae</taxon>
        <taxon>Streptophyta</taxon>
        <taxon>Embryophyta</taxon>
        <taxon>Tracheophyta</taxon>
        <taxon>Spermatophyta</taxon>
        <taxon>Magnoliopsida</taxon>
        <taxon>eudicotyledons</taxon>
        <taxon>Gunneridae</taxon>
        <taxon>Pentapetalae</taxon>
        <taxon>asterids</taxon>
        <taxon>lamiids</taxon>
        <taxon>Lamiales</taxon>
        <taxon>Oleaceae</taxon>
        <taxon>Forsythieae</taxon>
        <taxon>Forsythia</taxon>
    </lineage>
</organism>
<evidence type="ECO:0000313" key="1">
    <source>
        <dbReference type="EMBL" id="KAL2521643.1"/>
    </source>
</evidence>
<dbReference type="AlphaFoldDB" id="A0ABD1UAI2"/>
<evidence type="ECO:0000313" key="2">
    <source>
        <dbReference type="Proteomes" id="UP001604277"/>
    </source>
</evidence>
<sequence>MSISLEALAMSGANYLDYGLDVEELEQMESEFPLHLLADDKDDDDWEWNKIDLEYIIPYLLWEFENQSRSISKWHLNDDDVIGDGYGSECDSKCRNDYCHSVTFLKQKRISRLEVRGRDNHVLHRIYDCLLAKTSNKMKSSIYFTDFKIAFLKCMMA</sequence>
<reference evidence="2" key="1">
    <citation type="submission" date="2024-07" db="EMBL/GenBank/DDBJ databases">
        <title>Two chromosome-level genome assemblies of Korean endemic species Abeliophyllum distichum and Forsythia ovata (Oleaceae).</title>
        <authorList>
            <person name="Jang H."/>
        </authorList>
    </citation>
    <scope>NUCLEOTIDE SEQUENCE [LARGE SCALE GENOMIC DNA]</scope>
</reference>
<dbReference type="EMBL" id="JBFOLJ010000007">
    <property type="protein sequence ID" value="KAL2521643.1"/>
    <property type="molecule type" value="Genomic_DNA"/>
</dbReference>
<gene>
    <name evidence="1" type="ORF">Fot_25566</name>
</gene>
<protein>
    <submittedName>
        <fullName evidence="1">Uncharacterized protein</fullName>
    </submittedName>
</protein>